<dbReference type="SUPFAM" id="SSF64438">
    <property type="entry name" value="CNF1/YfiH-like putative cysteine hydrolases"/>
    <property type="match status" value="1"/>
</dbReference>
<reference evidence="10" key="1">
    <citation type="journal article" date="2020" name="mSystems">
        <title>Genome- and Community-Level Interaction Insights into Carbon Utilization and Element Cycling Functions of Hydrothermarchaeota in Hydrothermal Sediment.</title>
        <authorList>
            <person name="Zhou Z."/>
            <person name="Liu Y."/>
            <person name="Xu W."/>
            <person name="Pan J."/>
            <person name="Luo Z.H."/>
            <person name="Li M."/>
        </authorList>
    </citation>
    <scope>NUCLEOTIDE SEQUENCE [LARGE SCALE GENOMIC DNA]</scope>
    <source>
        <strain evidence="10">SpSt-774</strain>
    </source>
</reference>
<dbReference type="InterPro" id="IPR038371">
    <property type="entry name" value="Cu_polyphenol_OxRdtase_sf"/>
</dbReference>
<evidence type="ECO:0000256" key="8">
    <source>
        <dbReference type="ARBA" id="ARBA00048968"/>
    </source>
</evidence>
<evidence type="ECO:0000256" key="6">
    <source>
        <dbReference type="ARBA" id="ARBA00022833"/>
    </source>
</evidence>
<evidence type="ECO:0000256" key="5">
    <source>
        <dbReference type="ARBA" id="ARBA00022801"/>
    </source>
</evidence>
<comment type="catalytic activity">
    <reaction evidence="9">
        <text>S-methyl-5'-thioadenosine + phosphate = 5-(methylsulfanyl)-alpha-D-ribose 1-phosphate + adenine</text>
        <dbReference type="Rhea" id="RHEA:11852"/>
        <dbReference type="ChEBI" id="CHEBI:16708"/>
        <dbReference type="ChEBI" id="CHEBI:17509"/>
        <dbReference type="ChEBI" id="CHEBI:43474"/>
        <dbReference type="ChEBI" id="CHEBI:58533"/>
        <dbReference type="EC" id="2.4.2.28"/>
    </reaction>
    <physiologicalReaction direction="left-to-right" evidence="9">
        <dbReference type="Rhea" id="RHEA:11853"/>
    </physiologicalReaction>
</comment>
<dbReference type="PANTHER" id="PTHR30616:SF2">
    <property type="entry name" value="PURINE NUCLEOSIDE PHOSPHORYLASE LACC1"/>
    <property type="match status" value="1"/>
</dbReference>
<dbReference type="EMBL" id="DTGZ01000093">
    <property type="protein sequence ID" value="HGV97657.1"/>
    <property type="molecule type" value="Genomic_DNA"/>
</dbReference>
<evidence type="ECO:0000256" key="2">
    <source>
        <dbReference type="ARBA" id="ARBA00007353"/>
    </source>
</evidence>
<dbReference type="GO" id="GO:0016787">
    <property type="term" value="F:hydrolase activity"/>
    <property type="evidence" value="ECO:0007669"/>
    <property type="project" value="UniProtKB-KW"/>
</dbReference>
<evidence type="ECO:0000256" key="4">
    <source>
        <dbReference type="ARBA" id="ARBA00022723"/>
    </source>
</evidence>
<evidence type="ECO:0000256" key="3">
    <source>
        <dbReference type="ARBA" id="ARBA00022679"/>
    </source>
</evidence>
<accession>A0A7C4XKV7</accession>
<name>A0A7C4XKV7_UNCW3</name>
<sequence>MWQLMEEDGLRFFQYQYGALLFLHSTKYGGERFLKKFQPVFLKQIHSDIIVDIDNETQRIGDGIITRKNRAIGVKIADCLPVYIFNEEIIGILHCGWRSIIKGILNRAIEIFKDYKYCLGASIGPCCYEIGEDVAKLFFEEYPAALIDKNSRTFLDLKKVVNETLGEKNLIGNLDYCTKCHLEYFFSYRRGESHKRNYAVVLKNYTQAIFSSRG</sequence>
<comment type="caution">
    <text evidence="10">The sequence shown here is derived from an EMBL/GenBank/DDBJ whole genome shotgun (WGS) entry which is preliminary data.</text>
</comment>
<evidence type="ECO:0000256" key="7">
    <source>
        <dbReference type="ARBA" id="ARBA00047989"/>
    </source>
</evidence>
<keyword evidence="3" id="KW-0808">Transferase</keyword>
<dbReference type="Gene3D" id="3.60.140.10">
    <property type="entry name" value="CNF1/YfiH-like putative cysteine hydrolases"/>
    <property type="match status" value="1"/>
</dbReference>
<evidence type="ECO:0000313" key="10">
    <source>
        <dbReference type="EMBL" id="HGV97657.1"/>
    </source>
</evidence>
<proteinExistence type="inferred from homology"/>
<dbReference type="Pfam" id="PF02578">
    <property type="entry name" value="Cu-oxidase_4"/>
    <property type="match status" value="1"/>
</dbReference>
<dbReference type="GO" id="GO:0005507">
    <property type="term" value="F:copper ion binding"/>
    <property type="evidence" value="ECO:0007669"/>
    <property type="project" value="TreeGrafter"/>
</dbReference>
<evidence type="ECO:0000256" key="1">
    <source>
        <dbReference type="ARBA" id="ARBA00000553"/>
    </source>
</evidence>
<dbReference type="InterPro" id="IPR011324">
    <property type="entry name" value="Cytotoxic_necrot_fac-like_cat"/>
</dbReference>
<evidence type="ECO:0000256" key="9">
    <source>
        <dbReference type="ARBA" id="ARBA00049893"/>
    </source>
</evidence>
<keyword evidence="6" id="KW-0862">Zinc</keyword>
<comment type="catalytic activity">
    <reaction evidence="1">
        <text>inosine + phosphate = alpha-D-ribose 1-phosphate + hypoxanthine</text>
        <dbReference type="Rhea" id="RHEA:27646"/>
        <dbReference type="ChEBI" id="CHEBI:17368"/>
        <dbReference type="ChEBI" id="CHEBI:17596"/>
        <dbReference type="ChEBI" id="CHEBI:43474"/>
        <dbReference type="ChEBI" id="CHEBI:57720"/>
        <dbReference type="EC" id="2.4.2.1"/>
    </reaction>
    <physiologicalReaction direction="left-to-right" evidence="1">
        <dbReference type="Rhea" id="RHEA:27647"/>
    </physiologicalReaction>
</comment>
<dbReference type="GO" id="GO:0017061">
    <property type="term" value="F:S-methyl-5-thioadenosine phosphorylase activity"/>
    <property type="evidence" value="ECO:0007669"/>
    <property type="project" value="UniProtKB-EC"/>
</dbReference>
<protein>
    <submittedName>
        <fullName evidence="10">Laccase domain-containing protein</fullName>
    </submittedName>
</protein>
<comment type="catalytic activity">
    <reaction evidence="7">
        <text>adenosine + H2O + H(+) = inosine + NH4(+)</text>
        <dbReference type="Rhea" id="RHEA:24408"/>
        <dbReference type="ChEBI" id="CHEBI:15377"/>
        <dbReference type="ChEBI" id="CHEBI:15378"/>
        <dbReference type="ChEBI" id="CHEBI:16335"/>
        <dbReference type="ChEBI" id="CHEBI:17596"/>
        <dbReference type="ChEBI" id="CHEBI:28938"/>
        <dbReference type="EC" id="3.5.4.4"/>
    </reaction>
    <physiologicalReaction direction="left-to-right" evidence="7">
        <dbReference type="Rhea" id="RHEA:24409"/>
    </physiologicalReaction>
</comment>
<keyword evidence="4" id="KW-0479">Metal-binding</keyword>
<dbReference type="InterPro" id="IPR003730">
    <property type="entry name" value="Cu_polyphenol_OxRdtase"/>
</dbReference>
<dbReference type="PANTHER" id="PTHR30616">
    <property type="entry name" value="UNCHARACTERIZED PROTEIN YFIH"/>
    <property type="match status" value="1"/>
</dbReference>
<dbReference type="AlphaFoldDB" id="A0A7C4XKV7"/>
<comment type="catalytic activity">
    <reaction evidence="8">
        <text>adenosine + phosphate = alpha-D-ribose 1-phosphate + adenine</text>
        <dbReference type="Rhea" id="RHEA:27642"/>
        <dbReference type="ChEBI" id="CHEBI:16335"/>
        <dbReference type="ChEBI" id="CHEBI:16708"/>
        <dbReference type="ChEBI" id="CHEBI:43474"/>
        <dbReference type="ChEBI" id="CHEBI:57720"/>
        <dbReference type="EC" id="2.4.2.1"/>
    </reaction>
    <physiologicalReaction direction="left-to-right" evidence="8">
        <dbReference type="Rhea" id="RHEA:27643"/>
    </physiologicalReaction>
</comment>
<keyword evidence="5" id="KW-0378">Hydrolase</keyword>
<gene>
    <name evidence="10" type="ORF">ENV60_05110</name>
</gene>
<dbReference type="CDD" id="cd16833">
    <property type="entry name" value="YfiH"/>
    <property type="match status" value="1"/>
</dbReference>
<comment type="similarity">
    <text evidence="2">Belongs to the purine nucleoside phosphorylase YfiH/LACC1 family.</text>
</comment>
<organism evidence="10">
    <name type="scientific">candidate division WOR-3 bacterium</name>
    <dbReference type="NCBI Taxonomy" id="2052148"/>
    <lineage>
        <taxon>Bacteria</taxon>
        <taxon>Bacteria division WOR-3</taxon>
    </lineage>
</organism>